<dbReference type="CDD" id="cd19194">
    <property type="entry name" value="PR-SET_PRDM10"/>
    <property type="match status" value="1"/>
</dbReference>
<protein>
    <recommendedName>
        <fullName evidence="11">PR domain zinc finger protein 10</fullName>
    </recommendedName>
    <alternativeName>
        <fullName evidence="12">PR domain-containing protein 10</fullName>
    </alternativeName>
</protein>
<evidence type="ECO:0000256" key="1">
    <source>
        <dbReference type="ARBA" id="ARBA00004123"/>
    </source>
</evidence>
<reference evidence="18" key="3">
    <citation type="submission" date="2023-05" db="EMBL/GenBank/DDBJ databases">
        <authorList>
            <person name="Smith C.H."/>
        </authorList>
    </citation>
    <scope>NUCLEOTIDE SEQUENCE</scope>
    <source>
        <strain evidence="18">CHS0354</strain>
        <tissue evidence="18">Mantle</tissue>
    </source>
</reference>
<dbReference type="GO" id="GO:0008270">
    <property type="term" value="F:zinc ion binding"/>
    <property type="evidence" value="ECO:0007669"/>
    <property type="project" value="UniProtKB-KW"/>
</dbReference>
<dbReference type="GO" id="GO:0005634">
    <property type="term" value="C:nucleus"/>
    <property type="evidence" value="ECO:0007669"/>
    <property type="project" value="UniProtKB-SubCell"/>
</dbReference>
<feature type="region of interest" description="Disordered" evidence="15">
    <location>
        <begin position="193"/>
        <end position="246"/>
    </location>
</feature>
<evidence type="ECO:0000256" key="2">
    <source>
        <dbReference type="ARBA" id="ARBA00022723"/>
    </source>
</evidence>
<dbReference type="InterPro" id="IPR046341">
    <property type="entry name" value="SET_dom_sf"/>
</dbReference>
<keyword evidence="4 14" id="KW-0863">Zinc-finger</keyword>
<dbReference type="SMART" id="SM00355">
    <property type="entry name" value="ZnF_C2H2"/>
    <property type="match status" value="12"/>
</dbReference>
<dbReference type="EMBL" id="JAEAOA010001548">
    <property type="protein sequence ID" value="KAK3611352.1"/>
    <property type="molecule type" value="Genomic_DNA"/>
</dbReference>
<evidence type="ECO:0000256" key="7">
    <source>
        <dbReference type="ARBA" id="ARBA00023125"/>
    </source>
</evidence>
<dbReference type="PROSITE" id="PS50280">
    <property type="entry name" value="SET"/>
    <property type="match status" value="1"/>
</dbReference>
<keyword evidence="5" id="KW-0862">Zinc</keyword>
<evidence type="ECO:0000256" key="14">
    <source>
        <dbReference type="PROSITE-ProRule" id="PRU00042"/>
    </source>
</evidence>
<reference evidence="18" key="1">
    <citation type="journal article" date="2021" name="Genome Biol. Evol.">
        <title>A High-Quality Reference Genome for a Parasitic Bivalve with Doubly Uniparental Inheritance (Bivalvia: Unionida).</title>
        <authorList>
            <person name="Smith C.H."/>
        </authorList>
    </citation>
    <scope>NUCLEOTIDE SEQUENCE</scope>
    <source>
        <strain evidence="18">CHS0354</strain>
    </source>
</reference>
<dbReference type="InterPro" id="IPR013087">
    <property type="entry name" value="Znf_C2H2_type"/>
</dbReference>
<feature type="domain" description="C2H2-type" evidence="16">
    <location>
        <begin position="961"/>
        <end position="986"/>
    </location>
</feature>
<dbReference type="InterPro" id="IPR044403">
    <property type="entry name" value="PRDM10_PR/SET"/>
</dbReference>
<feature type="compositionally biased region" description="Low complexity" evidence="15">
    <location>
        <begin position="1223"/>
        <end position="1233"/>
    </location>
</feature>
<feature type="compositionally biased region" description="Basic and acidic residues" evidence="15">
    <location>
        <begin position="1211"/>
        <end position="1222"/>
    </location>
</feature>
<dbReference type="Pfam" id="PF00096">
    <property type="entry name" value="zf-C2H2"/>
    <property type="match status" value="3"/>
</dbReference>
<evidence type="ECO:0000259" key="16">
    <source>
        <dbReference type="PROSITE" id="PS50157"/>
    </source>
</evidence>
<evidence type="ECO:0000313" key="19">
    <source>
        <dbReference type="Proteomes" id="UP001195483"/>
    </source>
</evidence>
<feature type="domain" description="SET" evidence="17">
    <location>
        <begin position="502"/>
        <end position="615"/>
    </location>
</feature>
<feature type="domain" description="C2H2-type" evidence="16">
    <location>
        <begin position="932"/>
        <end position="959"/>
    </location>
</feature>
<feature type="region of interest" description="Disordered" evidence="15">
    <location>
        <begin position="1"/>
        <end position="63"/>
    </location>
</feature>
<dbReference type="Pfam" id="PF21549">
    <property type="entry name" value="PRDM2_PR"/>
    <property type="match status" value="1"/>
</dbReference>
<feature type="compositionally biased region" description="Basic and acidic residues" evidence="15">
    <location>
        <begin position="208"/>
        <end position="217"/>
    </location>
</feature>
<feature type="compositionally biased region" description="Basic residues" evidence="15">
    <location>
        <begin position="1195"/>
        <end position="1205"/>
    </location>
</feature>
<gene>
    <name evidence="18" type="ORF">CHS0354_025880</name>
</gene>
<feature type="compositionally biased region" description="Polar residues" evidence="15">
    <location>
        <begin position="193"/>
        <end position="205"/>
    </location>
</feature>
<dbReference type="Gene3D" id="3.30.160.60">
    <property type="entry name" value="Classic Zinc Finger"/>
    <property type="match status" value="6"/>
</dbReference>
<comment type="function">
    <text evidence="13">Transcriptional activator, essential for early embryonic development and survival of embryonic stem cells (ESCs). Supports cell growth and survival during early development by transcriptionally activating the expression of the translation initiation factor EIF3B, to sustain global translation. Activates the transcription of FLNC.</text>
</comment>
<dbReference type="PANTHER" id="PTHR24403:SF48">
    <property type="entry name" value="PR DOMAIN ZINC FINGER PROTEIN 10"/>
    <property type="match status" value="1"/>
</dbReference>
<feature type="domain" description="C2H2-type" evidence="16">
    <location>
        <begin position="644"/>
        <end position="671"/>
    </location>
</feature>
<evidence type="ECO:0000256" key="4">
    <source>
        <dbReference type="ARBA" id="ARBA00022771"/>
    </source>
</evidence>
<dbReference type="Proteomes" id="UP001195483">
    <property type="component" value="Unassembled WGS sequence"/>
</dbReference>
<keyword evidence="8" id="KW-0010">Activator</keyword>
<evidence type="ECO:0000256" key="5">
    <source>
        <dbReference type="ARBA" id="ARBA00022833"/>
    </source>
</evidence>
<feature type="domain" description="C2H2-type" evidence="16">
    <location>
        <begin position="1180"/>
        <end position="1208"/>
    </location>
</feature>
<evidence type="ECO:0000256" key="11">
    <source>
        <dbReference type="ARBA" id="ARBA00024120"/>
    </source>
</evidence>
<feature type="region of interest" description="Disordered" evidence="15">
    <location>
        <begin position="414"/>
        <end position="445"/>
    </location>
</feature>
<organism evidence="18 19">
    <name type="scientific">Potamilus streckersoni</name>
    <dbReference type="NCBI Taxonomy" id="2493646"/>
    <lineage>
        <taxon>Eukaryota</taxon>
        <taxon>Metazoa</taxon>
        <taxon>Spiralia</taxon>
        <taxon>Lophotrochozoa</taxon>
        <taxon>Mollusca</taxon>
        <taxon>Bivalvia</taxon>
        <taxon>Autobranchia</taxon>
        <taxon>Heteroconchia</taxon>
        <taxon>Palaeoheterodonta</taxon>
        <taxon>Unionida</taxon>
        <taxon>Unionoidea</taxon>
        <taxon>Unionidae</taxon>
        <taxon>Ambleminae</taxon>
        <taxon>Lampsilini</taxon>
        <taxon>Potamilus</taxon>
    </lineage>
</organism>
<dbReference type="GO" id="GO:0003677">
    <property type="term" value="F:DNA binding"/>
    <property type="evidence" value="ECO:0007669"/>
    <property type="project" value="UniProtKB-KW"/>
</dbReference>
<keyword evidence="2" id="KW-0479">Metal-binding</keyword>
<reference evidence="18" key="2">
    <citation type="journal article" date="2021" name="Genome Biol. Evol.">
        <title>Developing a high-quality reference genome for a parasitic bivalve with doubly uniparental inheritance (Bivalvia: Unionida).</title>
        <authorList>
            <person name="Smith C.H."/>
        </authorList>
    </citation>
    <scope>NUCLEOTIDE SEQUENCE</scope>
    <source>
        <strain evidence="18">CHS0354</strain>
        <tissue evidence="18">Mantle</tissue>
    </source>
</reference>
<evidence type="ECO:0000256" key="10">
    <source>
        <dbReference type="ARBA" id="ARBA00023242"/>
    </source>
</evidence>
<feature type="region of interest" description="Disordered" evidence="15">
    <location>
        <begin position="1194"/>
        <end position="1235"/>
    </location>
</feature>
<name>A0AAE0TJ79_9BIVA</name>
<dbReference type="SUPFAM" id="SSF57667">
    <property type="entry name" value="beta-beta-alpha zinc fingers"/>
    <property type="match status" value="5"/>
</dbReference>
<dbReference type="Gene3D" id="2.170.270.10">
    <property type="entry name" value="SET domain"/>
    <property type="match status" value="1"/>
</dbReference>
<keyword evidence="7" id="KW-0238">DNA-binding</keyword>
<evidence type="ECO:0000256" key="8">
    <source>
        <dbReference type="ARBA" id="ARBA00023159"/>
    </source>
</evidence>
<accession>A0AAE0TJ79</accession>
<keyword evidence="19" id="KW-1185">Reference proteome</keyword>
<evidence type="ECO:0000256" key="13">
    <source>
        <dbReference type="ARBA" id="ARBA00093328"/>
    </source>
</evidence>
<keyword evidence="10" id="KW-0539">Nucleus</keyword>
<keyword evidence="3" id="KW-0677">Repeat</keyword>
<proteinExistence type="predicted"/>
<feature type="compositionally biased region" description="Polar residues" evidence="15">
    <location>
        <begin position="1"/>
        <end position="34"/>
    </location>
</feature>
<feature type="compositionally biased region" description="Low complexity" evidence="15">
    <location>
        <begin position="352"/>
        <end position="362"/>
    </location>
</feature>
<dbReference type="GO" id="GO:0045944">
    <property type="term" value="P:positive regulation of transcription by RNA polymerase II"/>
    <property type="evidence" value="ECO:0007669"/>
    <property type="project" value="TreeGrafter"/>
</dbReference>
<feature type="compositionally biased region" description="Polar residues" evidence="15">
    <location>
        <begin position="52"/>
        <end position="61"/>
    </location>
</feature>
<evidence type="ECO:0000313" key="18">
    <source>
        <dbReference type="EMBL" id="KAK3611352.1"/>
    </source>
</evidence>
<feature type="domain" description="C2H2-type" evidence="16">
    <location>
        <begin position="838"/>
        <end position="865"/>
    </location>
</feature>
<sequence>MDDSNQAESSDSWNTPMTTTETSSNYTSQQLDEASSSMPSSSTSVTFSSLTPASSFAQSEYRSGRYSNEAGVRAHYSGAFEITGSNGEVYQAPESSYERISPIDEYRDVTSVGDSLNAYAPLASDASSFATPQPVDSSTLSQSGYQVHHLVVDSENRVLAVQRVISPEDHSVSQSSTTIGQSFVPMHVTSLSTFSSNSEVTTSGRQLEATRHERDNEAMVSSISGSGFADGSMIQQTGSSKHKRGIRHMQQMEVMTGEPDTTQDDSEDYDDTEPRAYLEENSSMNDAEPMLHSTMTGHSSSTLTTASEMEQAIDSSQLSSSHIPSSHLVRGTTLLPSSTLVNLSSAQMTQQLSSSSQLRSSQDPPLNLTADSVLDSSMDRTVDSSAMVDQLGHHICTSMSGYVLSEDSNLDSSTLGESRVHYAKDDEEPGTSYGRRKSHRLAEQENEIPSWHRPQYRAKIYNPNDIWCEECMTAYEGECTTHPLTFCPDKIVFSRAWASLPSMLQIFRLGTEGDLGVFSKRMIPKFTQFGPFVAEVVDSQAKVTNAKFPLMVERQTGEFIYYETSDENKCNWMMFVRPADTFAEQNLVAYQHGSDIFFSVTKTIEAKQELKVWYAAHYAERLGKKRLEVTQEDIEVLDQQECKFPCFECSKRFKTAVALQKHLISHEEGMSEKEGDSEPLSQQQKGVSKQKRKRPAASLAQRANKLLKTTKDASSEMPGPSAYHWKKRSTNIYLNKTLKKYQKRHDSQAMRRNMQSLYRQTGTNSGGNEWVCTHCDLTFDHSNLLNLHTLTHAAEDVGLDEIRKLTYQPAENCNLQIQDNTMVMEDGTEVVSLEMYRLACPVCHMQFDNKKDLIDHAAEHGKSKSKEINYHRPFKCERCWKSFTSVDRLQRHLLCHGNEDDKPLQCQVCYKRFMNNSALACHMKTHSEKKYYECPICHQGFDQTIAMREHSIVHTNEEGKFNCPECNKKFSEFLVLKKHIRGFHSNRCYPCPECDKVFPRPDKLKLHMLRHSSHREFMCETCGRQFKRKDKLKEHIRRMHSEEREAKDAAKAEKPLKKFIPKVSPTDYHRFIYKCHLCLLGFKRRGMLVNHLAKKHPDVKPDSVPELNLPILKTQRDYYCQYCDKVYKSSSKRKAHIIKNHPGADLPLSSRKKLVLDDIHHHLPNPTFSQTVGSITTMPHGCEYCHKQYASKAKLTQHQRKKHTHLVPPAQDRRKPMFKDEVQPQQEPQSSQDGTTTIHVVERFDHDGIVQSSHGQPHDIQAADLLTQAMSELTQTLQEYRQTTGDQTYHLSARLGHGPPTMVQIQAPGGHIGTHSTIELAHLSQALSHAHFTSAQGALPVQIVSAAPPQGQVQQNGTAQVVDGEQSLSPQPGVSSTQGQPLNLQSVAIVSTAYVPRTWTNYSNYR</sequence>
<evidence type="ECO:0000256" key="3">
    <source>
        <dbReference type="ARBA" id="ARBA00022737"/>
    </source>
</evidence>
<feature type="domain" description="C2H2-type" evidence="16">
    <location>
        <begin position="1118"/>
        <end position="1146"/>
    </location>
</feature>
<evidence type="ECO:0000256" key="6">
    <source>
        <dbReference type="ARBA" id="ARBA00023015"/>
    </source>
</evidence>
<keyword evidence="6" id="KW-0805">Transcription regulation</keyword>
<feature type="domain" description="C2H2-type" evidence="16">
    <location>
        <begin position="1017"/>
        <end position="1045"/>
    </location>
</feature>
<feature type="domain" description="C2H2-type" evidence="16">
    <location>
        <begin position="1073"/>
        <end position="1101"/>
    </location>
</feature>
<feature type="domain" description="C2H2-type" evidence="16">
    <location>
        <begin position="770"/>
        <end position="797"/>
    </location>
</feature>
<evidence type="ECO:0000256" key="15">
    <source>
        <dbReference type="SAM" id="MobiDB-lite"/>
    </source>
</evidence>
<dbReference type="PROSITE" id="PS50157">
    <property type="entry name" value="ZINC_FINGER_C2H2_2"/>
    <property type="match status" value="12"/>
</dbReference>
<comment type="caution">
    <text evidence="18">The sequence shown here is derived from an EMBL/GenBank/DDBJ whole genome shotgun (WGS) entry which is preliminary data.</text>
</comment>
<comment type="subcellular location">
    <subcellularLocation>
        <location evidence="1">Nucleus</location>
    </subcellularLocation>
</comment>
<evidence type="ECO:0000256" key="9">
    <source>
        <dbReference type="ARBA" id="ARBA00023163"/>
    </source>
</evidence>
<feature type="domain" description="C2H2-type" evidence="16">
    <location>
        <begin position="874"/>
        <end position="901"/>
    </location>
</feature>
<feature type="compositionally biased region" description="Low complexity" evidence="15">
    <location>
        <begin position="35"/>
        <end position="51"/>
    </location>
</feature>
<feature type="domain" description="C2H2-type" evidence="16">
    <location>
        <begin position="989"/>
        <end position="1016"/>
    </location>
</feature>
<keyword evidence="9" id="KW-0804">Transcription</keyword>
<dbReference type="InterPro" id="IPR036236">
    <property type="entry name" value="Znf_C2H2_sf"/>
</dbReference>
<dbReference type="PROSITE" id="PS00028">
    <property type="entry name" value="ZINC_FINGER_C2H2_1"/>
    <property type="match status" value="11"/>
</dbReference>
<feature type="region of interest" description="Disordered" evidence="15">
    <location>
        <begin position="352"/>
        <end position="371"/>
    </location>
</feature>
<dbReference type="InterPro" id="IPR050688">
    <property type="entry name" value="Zinc_finger/UBP_domain"/>
</dbReference>
<feature type="domain" description="C2H2-type" evidence="16">
    <location>
        <begin position="904"/>
        <end position="931"/>
    </location>
</feature>
<feature type="region of interest" description="Disordered" evidence="15">
    <location>
        <begin position="667"/>
        <end position="699"/>
    </location>
</feature>
<evidence type="ECO:0000259" key="17">
    <source>
        <dbReference type="PROSITE" id="PS50280"/>
    </source>
</evidence>
<feature type="compositionally biased region" description="Basic and acidic residues" evidence="15">
    <location>
        <begin position="667"/>
        <end position="676"/>
    </location>
</feature>
<dbReference type="InterPro" id="IPR001214">
    <property type="entry name" value="SET_dom"/>
</dbReference>
<evidence type="ECO:0000256" key="12">
    <source>
        <dbReference type="ARBA" id="ARBA00029959"/>
    </source>
</evidence>
<dbReference type="Pfam" id="PF13912">
    <property type="entry name" value="zf-C2H2_6"/>
    <property type="match status" value="1"/>
</dbReference>
<dbReference type="PANTHER" id="PTHR24403">
    <property type="entry name" value="ZINC FINGER PROTEIN"/>
    <property type="match status" value="1"/>
</dbReference>